<accession>A0A4Y2VZ39</accession>
<evidence type="ECO:0000313" key="1">
    <source>
        <dbReference type="EMBL" id="GBO29921.1"/>
    </source>
</evidence>
<evidence type="ECO:0000313" key="2">
    <source>
        <dbReference type="Proteomes" id="UP000499080"/>
    </source>
</evidence>
<dbReference type="AlphaFoldDB" id="A0A4Y2VZ39"/>
<comment type="caution">
    <text evidence="1">The sequence shown here is derived from an EMBL/GenBank/DDBJ whole genome shotgun (WGS) entry which is preliminary data.</text>
</comment>
<dbReference type="Proteomes" id="UP000499080">
    <property type="component" value="Unassembled WGS sequence"/>
</dbReference>
<sequence length="67" mass="7641">MFGTDCKPAPAPRGISIIQVKYLGWPSALFFLNGAIDEWIEFPTIRQGQCPTELMSHHVKEHLLQKF</sequence>
<name>A0A4Y2VZ39_ARAVE</name>
<proteinExistence type="predicted"/>
<protein>
    <submittedName>
        <fullName evidence="1">Uncharacterized protein</fullName>
    </submittedName>
</protein>
<keyword evidence="2" id="KW-1185">Reference proteome</keyword>
<gene>
    <name evidence="1" type="ORF">AVEN_115599_1</name>
</gene>
<reference evidence="1 2" key="1">
    <citation type="journal article" date="2019" name="Sci. Rep.">
        <title>Orb-weaving spider Araneus ventricosus genome elucidates the spidroin gene catalogue.</title>
        <authorList>
            <person name="Kono N."/>
            <person name="Nakamura H."/>
            <person name="Ohtoshi R."/>
            <person name="Moran D.A.P."/>
            <person name="Shinohara A."/>
            <person name="Yoshida Y."/>
            <person name="Fujiwara M."/>
            <person name="Mori M."/>
            <person name="Tomita M."/>
            <person name="Arakawa K."/>
        </authorList>
    </citation>
    <scope>NUCLEOTIDE SEQUENCE [LARGE SCALE GENOMIC DNA]</scope>
</reference>
<organism evidence="1 2">
    <name type="scientific">Araneus ventricosus</name>
    <name type="common">Orbweaver spider</name>
    <name type="synonym">Epeira ventricosa</name>
    <dbReference type="NCBI Taxonomy" id="182803"/>
    <lineage>
        <taxon>Eukaryota</taxon>
        <taxon>Metazoa</taxon>
        <taxon>Ecdysozoa</taxon>
        <taxon>Arthropoda</taxon>
        <taxon>Chelicerata</taxon>
        <taxon>Arachnida</taxon>
        <taxon>Araneae</taxon>
        <taxon>Araneomorphae</taxon>
        <taxon>Entelegynae</taxon>
        <taxon>Araneoidea</taxon>
        <taxon>Araneidae</taxon>
        <taxon>Araneus</taxon>
    </lineage>
</organism>
<dbReference type="EMBL" id="BGPR01053130">
    <property type="protein sequence ID" value="GBO29921.1"/>
    <property type="molecule type" value="Genomic_DNA"/>
</dbReference>